<feature type="domain" description="CBS" evidence="3">
    <location>
        <begin position="75"/>
        <end position="131"/>
    </location>
</feature>
<name>A0A512NDV8_9HYPH</name>
<dbReference type="InterPro" id="IPR046342">
    <property type="entry name" value="CBS_dom_sf"/>
</dbReference>
<protein>
    <recommendedName>
        <fullName evidence="3">CBS domain-containing protein</fullName>
    </recommendedName>
</protein>
<accession>A0A512NDV8</accession>
<dbReference type="SMART" id="SM00116">
    <property type="entry name" value="CBS"/>
    <property type="match status" value="2"/>
</dbReference>
<evidence type="ECO:0000313" key="5">
    <source>
        <dbReference type="Proteomes" id="UP000321058"/>
    </source>
</evidence>
<dbReference type="InterPro" id="IPR000644">
    <property type="entry name" value="CBS_dom"/>
</dbReference>
<dbReference type="SUPFAM" id="SSF54631">
    <property type="entry name" value="CBS-domain pair"/>
    <property type="match status" value="1"/>
</dbReference>
<keyword evidence="5" id="KW-1185">Reference proteome</keyword>
<dbReference type="AlphaFoldDB" id="A0A512NDV8"/>
<keyword evidence="1 2" id="KW-0129">CBS domain</keyword>
<evidence type="ECO:0000256" key="2">
    <source>
        <dbReference type="PROSITE-ProRule" id="PRU00703"/>
    </source>
</evidence>
<dbReference type="EMBL" id="BKAJ01000074">
    <property type="protein sequence ID" value="GEP57102.1"/>
    <property type="molecule type" value="Genomic_DNA"/>
</dbReference>
<evidence type="ECO:0000256" key="1">
    <source>
        <dbReference type="ARBA" id="ARBA00023122"/>
    </source>
</evidence>
<proteinExistence type="predicted"/>
<sequence>MRKLADVILEQRPLVMDETASVMAACERMRDCQAGSVLVMGDNGSLIGIFTGRDAVCRVLAQGRDATVTRLADVMTAKPATMSPDQTAIDALRLMWDGGFRHVPLVKDGKVLGVVSRGDFKGIEYTRHEDERDLWEHMR</sequence>
<dbReference type="PANTHER" id="PTHR43080:SF2">
    <property type="entry name" value="CBS DOMAIN-CONTAINING PROTEIN"/>
    <property type="match status" value="1"/>
</dbReference>
<dbReference type="PANTHER" id="PTHR43080">
    <property type="entry name" value="CBS DOMAIN-CONTAINING PROTEIN CBSX3, MITOCHONDRIAL"/>
    <property type="match status" value="1"/>
</dbReference>
<gene>
    <name evidence="4" type="ORF">RSO01_42680</name>
</gene>
<dbReference type="RefSeq" id="WP_147151473.1">
    <property type="nucleotide sequence ID" value="NZ_BKAJ01000074.1"/>
</dbReference>
<dbReference type="Pfam" id="PF00571">
    <property type="entry name" value="CBS"/>
    <property type="match status" value="2"/>
</dbReference>
<dbReference type="InterPro" id="IPR051257">
    <property type="entry name" value="Diverse_CBS-Domain"/>
</dbReference>
<organism evidence="4 5">
    <name type="scientific">Reyranella soli</name>
    <dbReference type="NCBI Taxonomy" id="1230389"/>
    <lineage>
        <taxon>Bacteria</taxon>
        <taxon>Pseudomonadati</taxon>
        <taxon>Pseudomonadota</taxon>
        <taxon>Alphaproteobacteria</taxon>
        <taxon>Hyphomicrobiales</taxon>
        <taxon>Reyranellaceae</taxon>
        <taxon>Reyranella</taxon>
    </lineage>
</organism>
<dbReference type="Proteomes" id="UP000321058">
    <property type="component" value="Unassembled WGS sequence"/>
</dbReference>
<evidence type="ECO:0000259" key="3">
    <source>
        <dbReference type="PROSITE" id="PS51371"/>
    </source>
</evidence>
<comment type="caution">
    <text evidence="4">The sequence shown here is derived from an EMBL/GenBank/DDBJ whole genome shotgun (WGS) entry which is preliminary data.</text>
</comment>
<evidence type="ECO:0000313" key="4">
    <source>
        <dbReference type="EMBL" id="GEP57102.1"/>
    </source>
</evidence>
<dbReference type="PROSITE" id="PS51371">
    <property type="entry name" value="CBS"/>
    <property type="match status" value="2"/>
</dbReference>
<feature type="domain" description="CBS" evidence="3">
    <location>
        <begin position="9"/>
        <end position="66"/>
    </location>
</feature>
<reference evidence="4 5" key="1">
    <citation type="submission" date="2019-07" db="EMBL/GenBank/DDBJ databases">
        <title>Whole genome shotgun sequence of Reyranella soli NBRC 108950.</title>
        <authorList>
            <person name="Hosoyama A."/>
            <person name="Uohara A."/>
            <person name="Ohji S."/>
            <person name="Ichikawa N."/>
        </authorList>
    </citation>
    <scope>NUCLEOTIDE SEQUENCE [LARGE SCALE GENOMIC DNA]</scope>
    <source>
        <strain evidence="4 5">NBRC 108950</strain>
    </source>
</reference>
<dbReference type="Gene3D" id="3.10.580.10">
    <property type="entry name" value="CBS-domain"/>
    <property type="match status" value="1"/>
</dbReference>
<dbReference type="OrthoDB" id="9807125at2"/>